<dbReference type="InterPro" id="IPR021146">
    <property type="entry name" value="Phage_gp6-like_head-tail"/>
</dbReference>
<gene>
    <name evidence="1" type="ORF">DR965_10540</name>
</gene>
<sequence length="110" mass="12622">MQMPLITLEDIKSQLRLEPDYSEEDQYLTLIGAAAESRTSEYLNRNLYPEGTTIPSSDPDGMVMPASVRLAILFLVTHFYENRSAISEVEMVELPMAFTWLARPHRIYPQ</sequence>
<organism evidence="1">
    <name type="scientific">Salmonella enterica</name>
    <name type="common">Salmonella choleraesuis</name>
    <dbReference type="NCBI Taxonomy" id="28901"/>
    <lineage>
        <taxon>Bacteria</taxon>
        <taxon>Pseudomonadati</taxon>
        <taxon>Pseudomonadota</taxon>
        <taxon>Gammaproteobacteria</taxon>
        <taxon>Enterobacterales</taxon>
        <taxon>Enterobacteriaceae</taxon>
        <taxon>Salmonella</taxon>
    </lineage>
</organism>
<dbReference type="Pfam" id="PF05135">
    <property type="entry name" value="Phage_connect_1"/>
    <property type="match status" value="1"/>
</dbReference>
<accession>A0A5T9KZ59</accession>
<dbReference type="EMBL" id="AAGBJE010000015">
    <property type="protein sequence ID" value="EBO0293631.1"/>
    <property type="molecule type" value="Genomic_DNA"/>
</dbReference>
<comment type="caution">
    <text evidence="1">The sequence shown here is derived from an EMBL/GenBank/DDBJ whole genome shotgun (WGS) entry which is preliminary data.</text>
</comment>
<dbReference type="AlphaFoldDB" id="A0A5T9KZ59"/>
<dbReference type="CDD" id="cd08054">
    <property type="entry name" value="gp6"/>
    <property type="match status" value="1"/>
</dbReference>
<dbReference type="NCBIfam" id="TIGR01560">
    <property type="entry name" value="put_DNA_pack"/>
    <property type="match status" value="1"/>
</dbReference>
<reference evidence="1" key="1">
    <citation type="submission" date="2018-07" db="EMBL/GenBank/DDBJ databases">
        <authorList>
            <consortium name="GenomeTrakr network: Whole genome sequencing for foodborne pathogen traceback"/>
        </authorList>
    </citation>
    <scope>NUCLEOTIDE SEQUENCE</scope>
    <source>
        <strain evidence="1">FSIS11811259</strain>
    </source>
</reference>
<evidence type="ECO:0000313" key="1">
    <source>
        <dbReference type="EMBL" id="EBO0293631.1"/>
    </source>
</evidence>
<protein>
    <submittedName>
        <fullName evidence="1">Phage gp6-like head-tail connector protein</fullName>
    </submittedName>
</protein>
<proteinExistence type="predicted"/>
<dbReference type="InterPro" id="IPR006450">
    <property type="entry name" value="Phage_HK97_gp6-like"/>
</dbReference>
<dbReference type="Gene3D" id="1.10.3230.30">
    <property type="entry name" value="Phage gp6-like head-tail connector protein"/>
    <property type="match status" value="1"/>
</dbReference>
<name>A0A5T9KZ59_SALER</name>